<dbReference type="Pfam" id="PF13419">
    <property type="entry name" value="HAD_2"/>
    <property type="match status" value="1"/>
</dbReference>
<dbReference type="EMBL" id="FMUR01000006">
    <property type="protein sequence ID" value="SCY03016.1"/>
    <property type="molecule type" value="Genomic_DNA"/>
</dbReference>
<dbReference type="SFLD" id="SFLDS00003">
    <property type="entry name" value="Haloacid_Dehalogenase"/>
    <property type="match status" value="1"/>
</dbReference>
<evidence type="ECO:0000313" key="2">
    <source>
        <dbReference type="Proteomes" id="UP000183047"/>
    </source>
</evidence>
<dbReference type="NCBIfam" id="TIGR01549">
    <property type="entry name" value="HAD-SF-IA-v1"/>
    <property type="match status" value="1"/>
</dbReference>
<dbReference type="InterPro" id="IPR050155">
    <property type="entry name" value="HAD-like_hydrolase_sf"/>
</dbReference>
<dbReference type="PANTHER" id="PTHR43434:SF20">
    <property type="entry name" value="5'-NUCLEOTIDASE"/>
    <property type="match status" value="1"/>
</dbReference>
<gene>
    <name evidence="1" type="ORF">SAMN02910451_01177</name>
</gene>
<dbReference type="InterPro" id="IPR006439">
    <property type="entry name" value="HAD-SF_hydro_IA"/>
</dbReference>
<dbReference type="InterPro" id="IPR023214">
    <property type="entry name" value="HAD_sf"/>
</dbReference>
<protein>
    <submittedName>
        <fullName evidence="1">Phosphoglycolate phosphatase</fullName>
    </submittedName>
</protein>
<dbReference type="OrthoDB" id="9792518at2"/>
<dbReference type="SUPFAM" id="SSF56784">
    <property type="entry name" value="HAD-like"/>
    <property type="match status" value="1"/>
</dbReference>
<dbReference type="InterPro" id="IPR023198">
    <property type="entry name" value="PGP-like_dom2"/>
</dbReference>
<dbReference type="Gene3D" id="1.10.150.240">
    <property type="entry name" value="Putative phosphatase, domain 2"/>
    <property type="match status" value="1"/>
</dbReference>
<dbReference type="AlphaFoldDB" id="A0A1G5CKU5"/>
<dbReference type="SFLD" id="SFLDG01129">
    <property type="entry name" value="C1.5:_HAD__Beta-PGM__Phosphata"/>
    <property type="match status" value="1"/>
</dbReference>
<sequence>MKYKNLLFDLDGTLTDSSEGITKSALYTFEKMQITPPEESELYTFIGPPLGYSFVKHGVEEKDKDKAVAIYRERYNSIGKFENAPYRGMIDLLKKFKDEGYKLYVATSKPEKTAIEVLDHFDMTGYFDEIAGATVDGSREKKDDVIRYLLDKIGEDESDTVMIGDTNYDVLGAAELGIPCIAVTWGFGDIDEMKKSGAVAIVSSMDELYEAVR</sequence>
<dbReference type="Proteomes" id="UP000183047">
    <property type="component" value="Unassembled WGS sequence"/>
</dbReference>
<dbReference type="RefSeq" id="WP_027209231.1">
    <property type="nucleotide sequence ID" value="NZ_FMUR01000006.1"/>
</dbReference>
<reference evidence="2" key="1">
    <citation type="submission" date="2016-10" db="EMBL/GenBank/DDBJ databases">
        <authorList>
            <person name="Varghese N."/>
            <person name="Submissions S."/>
        </authorList>
    </citation>
    <scope>NUCLEOTIDE SEQUENCE [LARGE SCALE GENOMIC DNA]</scope>
    <source>
        <strain evidence="2">XBD2006</strain>
    </source>
</reference>
<organism evidence="1 2">
    <name type="scientific">Butyrivibrio hungatei</name>
    <dbReference type="NCBI Taxonomy" id="185008"/>
    <lineage>
        <taxon>Bacteria</taxon>
        <taxon>Bacillati</taxon>
        <taxon>Bacillota</taxon>
        <taxon>Clostridia</taxon>
        <taxon>Lachnospirales</taxon>
        <taxon>Lachnospiraceae</taxon>
        <taxon>Butyrivibrio</taxon>
    </lineage>
</organism>
<proteinExistence type="predicted"/>
<name>A0A1G5CKU5_9FIRM</name>
<dbReference type="PANTHER" id="PTHR43434">
    <property type="entry name" value="PHOSPHOGLYCOLATE PHOSPHATASE"/>
    <property type="match status" value="1"/>
</dbReference>
<dbReference type="InterPro" id="IPR036412">
    <property type="entry name" value="HAD-like_sf"/>
</dbReference>
<dbReference type="InterPro" id="IPR041492">
    <property type="entry name" value="HAD_2"/>
</dbReference>
<dbReference type="Gene3D" id="3.40.50.1000">
    <property type="entry name" value="HAD superfamily/HAD-like"/>
    <property type="match status" value="1"/>
</dbReference>
<dbReference type="GO" id="GO:0005829">
    <property type="term" value="C:cytosol"/>
    <property type="evidence" value="ECO:0007669"/>
    <property type="project" value="TreeGrafter"/>
</dbReference>
<evidence type="ECO:0000313" key="1">
    <source>
        <dbReference type="EMBL" id="SCY03016.1"/>
    </source>
</evidence>
<accession>A0A1G5CKU5</accession>
<dbReference type="GO" id="GO:0004713">
    <property type="term" value="F:protein tyrosine kinase activity"/>
    <property type="evidence" value="ECO:0007669"/>
    <property type="project" value="TreeGrafter"/>
</dbReference>
<dbReference type="SFLD" id="SFLDG01135">
    <property type="entry name" value="C1.5.6:_HAD__Beta-PGM__Phospha"/>
    <property type="match status" value="1"/>
</dbReference>
<keyword evidence="2" id="KW-1185">Reference proteome</keyword>